<dbReference type="RefSeq" id="WP_176062310.1">
    <property type="nucleotide sequence ID" value="NZ_BJTG01000001.1"/>
</dbReference>
<feature type="signal peptide" evidence="1">
    <location>
        <begin position="1"/>
        <end position="19"/>
    </location>
</feature>
<dbReference type="PROSITE" id="PS51257">
    <property type="entry name" value="PROKAR_LIPOPROTEIN"/>
    <property type="match status" value="1"/>
</dbReference>
<name>A0A7I9VGJ1_9BACT</name>
<protein>
    <recommendedName>
        <fullName evidence="4">Lipoprotein</fullName>
    </recommendedName>
</protein>
<dbReference type="AlphaFoldDB" id="A0A7I9VGJ1"/>
<gene>
    <name evidence="2" type="ORF">AMYX_02570</name>
</gene>
<reference evidence="3" key="1">
    <citation type="journal article" date="2020" name="Appl. Environ. Microbiol.">
        <title>Diazotrophic Anaeromyxobacter Isolates from Soils.</title>
        <authorList>
            <person name="Masuda Y."/>
            <person name="Yamanaka H."/>
            <person name="Xu Z.X."/>
            <person name="Shiratori Y."/>
            <person name="Aono T."/>
            <person name="Amachi S."/>
            <person name="Senoo K."/>
            <person name="Itoh H."/>
        </authorList>
    </citation>
    <scope>NUCLEOTIDE SEQUENCE [LARGE SCALE GENOMIC DNA]</scope>
    <source>
        <strain evidence="3">R267</strain>
    </source>
</reference>
<organism evidence="2 3">
    <name type="scientific">Anaeromyxobacter diazotrophicus</name>
    <dbReference type="NCBI Taxonomy" id="2590199"/>
    <lineage>
        <taxon>Bacteria</taxon>
        <taxon>Pseudomonadati</taxon>
        <taxon>Myxococcota</taxon>
        <taxon>Myxococcia</taxon>
        <taxon>Myxococcales</taxon>
        <taxon>Cystobacterineae</taxon>
        <taxon>Anaeromyxobacteraceae</taxon>
        <taxon>Anaeromyxobacter</taxon>
    </lineage>
</organism>
<feature type="chain" id="PRO_5029471764" description="Lipoprotein" evidence="1">
    <location>
        <begin position="20"/>
        <end position="120"/>
    </location>
</feature>
<dbReference type="EMBL" id="BJTG01000001">
    <property type="protein sequence ID" value="GEJ55516.1"/>
    <property type="molecule type" value="Genomic_DNA"/>
</dbReference>
<evidence type="ECO:0000256" key="1">
    <source>
        <dbReference type="SAM" id="SignalP"/>
    </source>
</evidence>
<accession>A0A7I9VGJ1</accession>
<dbReference type="Proteomes" id="UP000503640">
    <property type="component" value="Unassembled WGS sequence"/>
</dbReference>
<sequence>MTPRLALLALLLAAGCAHRPEAVRPAQGAVSLPRRSAGPYQPEDWQLAPGAVLGERNRCVDRELTARRLNEFGDPEGTTYPGGSPLLGLTGRAADRYEYVMRRQPDIGTVCSRAPGDPQR</sequence>
<keyword evidence="3" id="KW-1185">Reference proteome</keyword>
<evidence type="ECO:0000313" key="3">
    <source>
        <dbReference type="Proteomes" id="UP000503640"/>
    </source>
</evidence>
<evidence type="ECO:0000313" key="2">
    <source>
        <dbReference type="EMBL" id="GEJ55516.1"/>
    </source>
</evidence>
<proteinExistence type="predicted"/>
<evidence type="ECO:0008006" key="4">
    <source>
        <dbReference type="Google" id="ProtNLM"/>
    </source>
</evidence>
<comment type="caution">
    <text evidence="2">The sequence shown here is derived from an EMBL/GenBank/DDBJ whole genome shotgun (WGS) entry which is preliminary data.</text>
</comment>
<keyword evidence="1" id="KW-0732">Signal</keyword>